<comment type="caution">
    <text evidence="1">The sequence shown here is derived from an EMBL/GenBank/DDBJ whole genome shotgun (WGS) entry which is preliminary data.</text>
</comment>
<evidence type="ECO:0000313" key="2">
    <source>
        <dbReference type="Proteomes" id="UP001145114"/>
    </source>
</evidence>
<dbReference type="Proteomes" id="UP001145114">
    <property type="component" value="Unassembled WGS sequence"/>
</dbReference>
<evidence type="ECO:0000313" key="1">
    <source>
        <dbReference type="EMBL" id="KAJ1673825.1"/>
    </source>
</evidence>
<dbReference type="EMBL" id="JAMZIH010006526">
    <property type="protein sequence ID" value="KAJ1673825.1"/>
    <property type="molecule type" value="Genomic_DNA"/>
</dbReference>
<sequence length="175" mass="18612">MPPKRTKASGQGQTPPRTTLVSASRGRQKRLDSYFVRVERPPRPLRGRADAAEHPCVETGYLSGQEPVVIVPKLEISSSIYVDLTCDSNTSLSSVEGRPPGAQCRHGDASDDARIASAGTAAGEGPRAMIPVYESDQPVVAMSAAEGGVRSGAKVRLLDTSCLGQRKEEERPELG</sequence>
<keyword evidence="2" id="KW-1185">Reference proteome</keyword>
<gene>
    <name evidence="1" type="ORF">EV182_004483</name>
</gene>
<protein>
    <submittedName>
        <fullName evidence="1">Uncharacterized protein</fullName>
    </submittedName>
</protein>
<reference evidence="1" key="1">
    <citation type="submission" date="2022-06" db="EMBL/GenBank/DDBJ databases">
        <title>Phylogenomic reconstructions and comparative analyses of Kickxellomycotina fungi.</title>
        <authorList>
            <person name="Reynolds N.K."/>
            <person name="Stajich J.E."/>
            <person name="Barry K."/>
            <person name="Grigoriev I.V."/>
            <person name="Crous P."/>
            <person name="Smith M.E."/>
        </authorList>
    </citation>
    <scope>NUCLEOTIDE SEQUENCE</scope>
    <source>
        <strain evidence="1">RSA 2271</strain>
    </source>
</reference>
<accession>A0ACC1HEM2</accession>
<name>A0ACC1HEM2_9FUNG</name>
<organism evidence="1 2">
    <name type="scientific">Spiromyces aspiralis</name>
    <dbReference type="NCBI Taxonomy" id="68401"/>
    <lineage>
        <taxon>Eukaryota</taxon>
        <taxon>Fungi</taxon>
        <taxon>Fungi incertae sedis</taxon>
        <taxon>Zoopagomycota</taxon>
        <taxon>Kickxellomycotina</taxon>
        <taxon>Kickxellomycetes</taxon>
        <taxon>Kickxellales</taxon>
        <taxon>Kickxellaceae</taxon>
        <taxon>Spiromyces</taxon>
    </lineage>
</organism>
<proteinExistence type="predicted"/>